<keyword evidence="2" id="KW-1185">Reference proteome</keyword>
<protein>
    <submittedName>
        <fullName evidence="1">Uncharacterized protein</fullName>
    </submittedName>
</protein>
<dbReference type="EMBL" id="WWNR01000024">
    <property type="protein sequence ID" value="MZQ91288.1"/>
    <property type="molecule type" value="Genomic_DNA"/>
</dbReference>
<dbReference type="Proteomes" id="UP000477083">
    <property type="component" value="Unassembled WGS sequence"/>
</dbReference>
<reference evidence="1 2" key="1">
    <citation type="submission" date="2020-01" db="EMBL/GenBank/DDBJ databases">
        <title>Frigidibacter albus SP32T (=CGMCC 1.13995T).</title>
        <authorList>
            <person name="Liao X."/>
        </authorList>
    </citation>
    <scope>NUCLEOTIDE SEQUENCE [LARGE SCALE GENOMIC DNA]</scope>
    <source>
        <strain evidence="1 2">SP32</strain>
    </source>
</reference>
<name>A0A6L8VLP7_9RHOB</name>
<accession>A0A6L8VLP7</accession>
<evidence type="ECO:0000313" key="1">
    <source>
        <dbReference type="EMBL" id="MZQ91288.1"/>
    </source>
</evidence>
<gene>
    <name evidence="1" type="ORF">GS660_19565</name>
</gene>
<sequence length="166" mass="18022">MADTTPSTPLGVPEHESCNTPVIHAFKAFLGTFGFAVEAERDVGGLRSGDTAYDHWLREAELAWERTSRDALAVFQTEALQPSDQPLRQTAMLIRHALASESHDDFVSVQAMLDAEPLTFMATGTSPMACRANEMIGTAIGRLDQIAAMSMILNDPELDDPASWSA</sequence>
<comment type="caution">
    <text evidence="1">The sequence shown here is derived from an EMBL/GenBank/DDBJ whole genome shotgun (WGS) entry which is preliminary data.</text>
</comment>
<proteinExistence type="predicted"/>
<evidence type="ECO:0000313" key="2">
    <source>
        <dbReference type="Proteomes" id="UP000477083"/>
    </source>
</evidence>
<dbReference type="OrthoDB" id="7857771at2"/>
<organism evidence="1 2">
    <name type="scientific">Frigidibacter albus</name>
    <dbReference type="NCBI Taxonomy" id="1465486"/>
    <lineage>
        <taxon>Bacteria</taxon>
        <taxon>Pseudomonadati</taxon>
        <taxon>Pseudomonadota</taxon>
        <taxon>Alphaproteobacteria</taxon>
        <taxon>Rhodobacterales</taxon>
        <taxon>Paracoccaceae</taxon>
        <taxon>Frigidibacter</taxon>
    </lineage>
</organism>
<dbReference type="AlphaFoldDB" id="A0A6L8VLP7"/>
<dbReference type="RefSeq" id="WP_161348671.1">
    <property type="nucleotide sequence ID" value="NZ_BMGW01000024.1"/>
</dbReference>